<dbReference type="EMBL" id="CAJPDR010000127">
    <property type="protein sequence ID" value="CAF9919666.1"/>
    <property type="molecule type" value="Genomic_DNA"/>
</dbReference>
<dbReference type="AlphaFoldDB" id="A0A8H3F7P6"/>
<evidence type="ECO:0000313" key="1">
    <source>
        <dbReference type="EMBL" id="CAF9919666.1"/>
    </source>
</evidence>
<evidence type="ECO:0000313" key="2">
    <source>
        <dbReference type="Proteomes" id="UP000664203"/>
    </source>
</evidence>
<dbReference type="OrthoDB" id="10378884at2759"/>
<dbReference type="Proteomes" id="UP000664203">
    <property type="component" value="Unassembled WGS sequence"/>
</dbReference>
<name>A0A8H3F7P6_9LECA</name>
<sequence length="89" mass="10280">MISSIDGSYLDAQTPFCPKCVDEMKTKMIADFHEERREMTRVARAEEWTDGDISAMRVELRDQLYERLKYVNKPLPALPDGEGSARGRR</sequence>
<gene>
    <name evidence="1" type="ORF">ALECFALPRED_001254</name>
</gene>
<keyword evidence="2" id="KW-1185">Reference proteome</keyword>
<protein>
    <submittedName>
        <fullName evidence="1">Uncharacterized protein</fullName>
    </submittedName>
</protein>
<accession>A0A8H3F7P6</accession>
<proteinExistence type="predicted"/>
<comment type="caution">
    <text evidence="1">The sequence shown here is derived from an EMBL/GenBank/DDBJ whole genome shotgun (WGS) entry which is preliminary data.</text>
</comment>
<organism evidence="1 2">
    <name type="scientific">Alectoria fallacina</name>
    <dbReference type="NCBI Taxonomy" id="1903189"/>
    <lineage>
        <taxon>Eukaryota</taxon>
        <taxon>Fungi</taxon>
        <taxon>Dikarya</taxon>
        <taxon>Ascomycota</taxon>
        <taxon>Pezizomycotina</taxon>
        <taxon>Lecanoromycetes</taxon>
        <taxon>OSLEUM clade</taxon>
        <taxon>Lecanoromycetidae</taxon>
        <taxon>Lecanorales</taxon>
        <taxon>Lecanorineae</taxon>
        <taxon>Parmeliaceae</taxon>
        <taxon>Alectoria</taxon>
    </lineage>
</organism>
<reference evidence="1" key="1">
    <citation type="submission" date="2021-03" db="EMBL/GenBank/DDBJ databases">
        <authorList>
            <person name="Tagirdzhanova G."/>
        </authorList>
    </citation>
    <scope>NUCLEOTIDE SEQUENCE</scope>
</reference>